<evidence type="ECO:0000313" key="2">
    <source>
        <dbReference type="EMBL" id="VFR31882.1"/>
    </source>
</evidence>
<reference evidence="2" key="1">
    <citation type="submission" date="2019-03" db="EMBL/GenBank/DDBJ databases">
        <authorList>
            <person name="Danneels B."/>
        </authorList>
    </citation>
    <scope>NUCLEOTIDE SEQUENCE</scope>
</reference>
<gene>
    <name evidence="2" type="ORF">ANDO1_3040</name>
    <name evidence="3" type="ORF">ANDO2_2902</name>
</gene>
<proteinExistence type="predicted"/>
<dbReference type="EMBL" id="CAADHZ010000024">
    <property type="protein sequence ID" value="VFR31882.1"/>
    <property type="molecule type" value="Genomic_DNA"/>
</dbReference>
<sequence>MADEILTVRVDSSSVGVARRDLAGLNTVLGQSERLLRNVTSVGKQMSKEVTTLQRNTKALRGELEDTTGIFVEQAQAMRQTSALARGVEQFATDARKGVTAAFDAYAKSVEAGKSPGSLLFGAFRDVAKKGYERYEAGQPVMDAKITDISEENLRGIIRLGLGGVSGVVADLIREVVKSPDTVEGEGAAVNRVLQPKGPTFLARTATSAGDALVEYSNSMGDAAKQTEEAFTKAFSGAEEALYQFVTTGEANFSSFVSSLLSDLGKIALHQAVLGPLAGALGGIFQGWGAPAAVGELSSLSVSSSFIPGGVLTNKFARGGYTGDHPRDRIAGIVHGQEYVLNADATQRIGRTQLDALNAGGPLAMSGDARVSGMTGSPALQMLTGTGSSIQVAVQIHGAGQVQSTAPEGYEQFAQDIGHYIDQRFNQLEARSQRQGGMAWRQRNGWN</sequence>
<protein>
    <submittedName>
        <fullName evidence="2">Phage tail length tape-measure protein 1</fullName>
    </submittedName>
</protein>
<dbReference type="Pfam" id="PF09718">
    <property type="entry name" value="Tape_meas_lam_C"/>
    <property type="match status" value="1"/>
</dbReference>
<accession>A0A484Q0S9</accession>
<evidence type="ECO:0000313" key="3">
    <source>
        <dbReference type="EMBL" id="VFR36352.1"/>
    </source>
</evidence>
<organism evidence="2">
    <name type="scientific">plant metagenome</name>
    <dbReference type="NCBI Taxonomy" id="1297885"/>
    <lineage>
        <taxon>unclassified sequences</taxon>
        <taxon>metagenomes</taxon>
        <taxon>organismal metagenomes</taxon>
    </lineage>
</organism>
<dbReference type="EMBL" id="CAADIB010000016">
    <property type="protein sequence ID" value="VFR36352.1"/>
    <property type="molecule type" value="Genomic_DNA"/>
</dbReference>
<dbReference type="AlphaFoldDB" id="A0A484Q0S9"/>
<dbReference type="InterPro" id="IPR006431">
    <property type="entry name" value="Phage_tape_meas_C"/>
</dbReference>
<evidence type="ECO:0000259" key="1">
    <source>
        <dbReference type="Pfam" id="PF09718"/>
    </source>
</evidence>
<feature type="domain" description="Bacteriophage tail tape measure C-terminal" evidence="1">
    <location>
        <begin position="209"/>
        <end position="278"/>
    </location>
</feature>
<name>A0A484Q0S9_9ZZZZ</name>